<dbReference type="Pfam" id="PF13949">
    <property type="entry name" value="ALIX_LYPXL_bnd"/>
    <property type="match status" value="1"/>
</dbReference>
<keyword evidence="4" id="KW-1185">Reference proteome</keyword>
<evidence type="ECO:0000313" key="4">
    <source>
        <dbReference type="Proteomes" id="UP000612746"/>
    </source>
</evidence>
<dbReference type="Proteomes" id="UP000612746">
    <property type="component" value="Unassembled WGS sequence"/>
</dbReference>
<comment type="similarity">
    <text evidence="1">Belongs to the palA/RIM20 family.</text>
</comment>
<dbReference type="PANTHER" id="PTHR23030:SF39">
    <property type="entry name" value="PROGRAMMED CELL DEATH 6-INTERACTING PROTEIN"/>
    <property type="match status" value="1"/>
</dbReference>
<feature type="domain" description="BRO1" evidence="2">
    <location>
        <begin position="3"/>
        <end position="410"/>
    </location>
</feature>
<evidence type="ECO:0000313" key="3">
    <source>
        <dbReference type="EMBL" id="KAG2184309.1"/>
    </source>
</evidence>
<protein>
    <recommendedName>
        <fullName evidence="2">BRO1 domain-containing protein</fullName>
    </recommendedName>
</protein>
<dbReference type="GO" id="GO:0005768">
    <property type="term" value="C:endosome"/>
    <property type="evidence" value="ECO:0007669"/>
    <property type="project" value="TreeGrafter"/>
</dbReference>
<dbReference type="AlphaFoldDB" id="A0A8H7Q3E2"/>
<dbReference type="EMBL" id="JAEPRA010000006">
    <property type="protein sequence ID" value="KAG2184309.1"/>
    <property type="molecule type" value="Genomic_DNA"/>
</dbReference>
<dbReference type="InterPro" id="IPR038499">
    <property type="entry name" value="BRO1_sf"/>
</dbReference>
<dbReference type="OrthoDB" id="64867at2759"/>
<proteinExistence type="inferred from homology"/>
<gene>
    <name evidence="3" type="ORF">INT44_009324</name>
</gene>
<dbReference type="Gene3D" id="1.25.40.280">
    <property type="entry name" value="alix/aip1 like domains"/>
    <property type="match status" value="1"/>
</dbReference>
<organism evidence="3 4">
    <name type="scientific">Umbelopsis vinacea</name>
    <dbReference type="NCBI Taxonomy" id="44442"/>
    <lineage>
        <taxon>Eukaryota</taxon>
        <taxon>Fungi</taxon>
        <taxon>Fungi incertae sedis</taxon>
        <taxon>Mucoromycota</taxon>
        <taxon>Mucoromycotina</taxon>
        <taxon>Umbelopsidomycetes</taxon>
        <taxon>Umbelopsidales</taxon>
        <taxon>Umbelopsidaceae</taxon>
        <taxon>Umbelopsis</taxon>
    </lineage>
</organism>
<name>A0A8H7Q3E2_9FUNG</name>
<comment type="caution">
    <text evidence="3">The sequence shown here is derived from an EMBL/GenBank/DDBJ whole genome shotgun (WGS) entry which is preliminary data.</text>
</comment>
<accession>A0A8H7Q3E2</accession>
<dbReference type="Pfam" id="PF03097">
    <property type="entry name" value="BRO1"/>
    <property type="match status" value="1"/>
</dbReference>
<dbReference type="PANTHER" id="PTHR23030">
    <property type="entry name" value="PCD6 INTERACTING PROTEIN-RELATED"/>
    <property type="match status" value="1"/>
</dbReference>
<dbReference type="SMART" id="SM01041">
    <property type="entry name" value="BRO1"/>
    <property type="match status" value="1"/>
</dbReference>
<evidence type="ECO:0000256" key="1">
    <source>
        <dbReference type="ARBA" id="ARBA00038154"/>
    </source>
</evidence>
<sequence>MTALLSLEGKKTDPAGWTPFIKQYIAESYAESPDQYSDECATLDQLRSQSVNIPSHPNVLARLQQYYAQLAQLMTKFPLDIGIQFFWYPIAGTGAPSVGHKNGYYEKACVLFSMASMYSELACSESKDSPEGARQSCLYFQNAAGCYQYLRDVVIHEIRVPPPADMSHKSLTLLSTLMLAQAQECSWRKALLENVRHGAIARLAIKLSEFYVTLADILTDDSIASLFPSTWALQVRTKAHYFEAIAHHRKGIECEQNGKFGEQITRLQLSDAALKLVQQDINGSQSFWGSTATISDALLRDVHDLQEMIAEQLASAIRDNDSIYMDIVPPASQLAPIPGFEIVKPLIPIIVSEPFNELDLAGDDPKKLKPLFTKLVPFAVHQAISVYVDRKDLLLKMDILKKVKELDEECNSTLQDLGLPSSLEALVQPTGLPDSILLKAEEIQHEGGCQALYNMFDNVEMLSTKNATLIDEAVNELGKEHDEDERLRRRFRLEWIRPTSISLTAQLLEKGDQLSETLENARNADKIVREKLKNWSKLIDLLSLPEKVIEQSIPSGTIDETQGGVGDDIIQRLQSLVDECYDNIRDRQRIADEAQSMSEQDDISPLILKRASELSDRSSTVKIETSQFDPLFTTELGKYNELLKQVKKHSQEQWILLSKIKDANNDFTAKRKGSGEISRREKALQNLEQAYLKFKEIRTNLVEGIKFHSQFSKALMKYRNICVDFVVARQLEAEELTREYNAGLFDT</sequence>
<dbReference type="Gene3D" id="1.20.140.50">
    <property type="entry name" value="alix/aip1 like domains"/>
    <property type="match status" value="1"/>
</dbReference>
<dbReference type="PROSITE" id="PS51180">
    <property type="entry name" value="BRO1"/>
    <property type="match status" value="1"/>
</dbReference>
<evidence type="ECO:0000259" key="2">
    <source>
        <dbReference type="PROSITE" id="PS51180"/>
    </source>
</evidence>
<reference evidence="3" key="1">
    <citation type="submission" date="2020-12" db="EMBL/GenBank/DDBJ databases">
        <title>Metabolic potential, ecology and presence of endohyphal bacteria is reflected in genomic diversity of Mucoromycotina.</title>
        <authorList>
            <person name="Muszewska A."/>
            <person name="Okrasinska A."/>
            <person name="Steczkiewicz K."/>
            <person name="Drgas O."/>
            <person name="Orlowska M."/>
            <person name="Perlinska-Lenart U."/>
            <person name="Aleksandrzak-Piekarczyk T."/>
            <person name="Szatraj K."/>
            <person name="Zielenkiewicz U."/>
            <person name="Pilsyk S."/>
            <person name="Malc E."/>
            <person name="Mieczkowski P."/>
            <person name="Kruszewska J.S."/>
            <person name="Biernat P."/>
            <person name="Pawlowska J."/>
        </authorList>
    </citation>
    <scope>NUCLEOTIDE SEQUENCE</scope>
    <source>
        <strain evidence="3">WA0000051536</strain>
    </source>
</reference>
<dbReference type="InterPro" id="IPR025304">
    <property type="entry name" value="ALIX_V_dom"/>
</dbReference>
<dbReference type="Gene3D" id="1.20.120.560">
    <property type="entry name" value="alix/aip1 in complex with the ypdl late domain"/>
    <property type="match status" value="1"/>
</dbReference>
<dbReference type="InterPro" id="IPR004328">
    <property type="entry name" value="BRO1_dom"/>
</dbReference>